<comment type="caution">
    <text evidence="8">The sequence shown here is derived from an EMBL/GenBank/DDBJ whole genome shotgun (WGS) entry which is preliminary data.</text>
</comment>
<feature type="compositionally biased region" description="Low complexity" evidence="5">
    <location>
        <begin position="564"/>
        <end position="577"/>
    </location>
</feature>
<keyword evidence="6" id="KW-0812">Transmembrane</keyword>
<dbReference type="CDD" id="cd00159">
    <property type="entry name" value="RhoGAP"/>
    <property type="match status" value="1"/>
</dbReference>
<feature type="region of interest" description="Disordered" evidence="5">
    <location>
        <begin position="320"/>
        <end position="370"/>
    </location>
</feature>
<dbReference type="AlphaFoldDB" id="A0A2P6N9Z4"/>
<dbReference type="SUPFAM" id="SSF48350">
    <property type="entry name" value="GTPase activation domain, GAP"/>
    <property type="match status" value="1"/>
</dbReference>
<dbReference type="GO" id="GO:0005096">
    <property type="term" value="F:GTPase activator activity"/>
    <property type="evidence" value="ECO:0007669"/>
    <property type="project" value="UniProtKB-KW"/>
</dbReference>
<dbReference type="InterPro" id="IPR008936">
    <property type="entry name" value="Rho_GTPase_activation_prot"/>
</dbReference>
<feature type="compositionally biased region" description="Low complexity" evidence="5">
    <location>
        <begin position="443"/>
        <end position="465"/>
    </location>
</feature>
<proteinExistence type="predicted"/>
<organism evidence="8 9">
    <name type="scientific">Planoprotostelium fungivorum</name>
    <dbReference type="NCBI Taxonomy" id="1890364"/>
    <lineage>
        <taxon>Eukaryota</taxon>
        <taxon>Amoebozoa</taxon>
        <taxon>Evosea</taxon>
        <taxon>Variosea</taxon>
        <taxon>Cavosteliida</taxon>
        <taxon>Cavosteliaceae</taxon>
        <taxon>Planoprotostelium</taxon>
    </lineage>
</organism>
<feature type="region of interest" description="Disordered" evidence="5">
    <location>
        <begin position="243"/>
        <end position="289"/>
    </location>
</feature>
<dbReference type="GO" id="GO:0005737">
    <property type="term" value="C:cytoplasm"/>
    <property type="evidence" value="ECO:0007669"/>
    <property type="project" value="UniProtKB-SubCell"/>
</dbReference>
<evidence type="ECO:0000256" key="2">
    <source>
        <dbReference type="ARBA" id="ARBA00022468"/>
    </source>
</evidence>
<dbReference type="EMBL" id="MDYQ01000138">
    <property type="protein sequence ID" value="PRP80781.1"/>
    <property type="molecule type" value="Genomic_DNA"/>
</dbReference>
<dbReference type="PANTHER" id="PTHR23176:SF129">
    <property type="entry name" value="RHO GTPASE ACTIVATING PROTEIN AT 16F, ISOFORM E-RELATED"/>
    <property type="match status" value="1"/>
</dbReference>
<sequence length="779" mass="84928">MSQSFRFKLQPERQQSSALYGTEMFDGPLVCVRKTPVLRYNTNPRRSILDIMYQGWGAQGQGPAGNGRTDNSGNPFAEETLAPQRSQSNPFLDDEPISHPPQQSPQNSLNSSNGVARADLEPKVIVSPSYKPPSQWGNQNFTHNTLHHNQQHHPIQQPTQSKSLNDIEPRSRSEPSTPKMPNSGNPFLTTTAPSSTPSTPASIKEPTFKPDIRYLGGAVSVKPPEPPGPKRNSHNEELGRILQGSMGGTRPLPSPILKPMPQMADLKSTPPLSDPPPPPIRGTVTLDDTDLLSHRETTAHNPRDSLIRRASDATFDRHHVQPLHHSPSVPNNPVLRRPPPPANKPKITKSVSNAELSTDPHTANCTQCGVPIEYTPNPNKPVKYDSDYNSPQVNLFSLNPQVTSSANNLATEMNSYGRYARNNTELFSSADKTRTEDSTSIRNDSSSYKNDSSSYKNDSSSVTSDNDSHSQNEEFSVEDDPVMDSAGQANSRNRFGGTLRSLGQAAKNTSKTMRTKAAAAAKATSGAASIAAQKAKGAAQKVSSSTAAAAGKASDYFNKKEDGSAPNSAASSATNSPMVSQAPLPSAVFKVSVADAVEKSGYINPNVPDVVTRCIARLEVRGFDEEGIFRISGSLSAIKSLRESIDRGESVDLESTSDEHVVSGLLKLWFRELPEPIFVDNNVDDFCIQNDVDEVRAAVYALPVYNYTILGVLFGLLVKVRQHSEKNKMTVHNLSIVFSATLQCMTETVTFLINEYDRVFDVPNDLLYTSAYYEPSQEE</sequence>
<keyword evidence="6" id="KW-1133">Transmembrane helix</keyword>
<keyword evidence="6" id="KW-0472">Membrane</keyword>
<feature type="domain" description="Rho-GAP" evidence="7">
    <location>
        <begin position="591"/>
        <end position="774"/>
    </location>
</feature>
<evidence type="ECO:0000256" key="4">
    <source>
        <dbReference type="ARBA" id="ARBA00037092"/>
    </source>
</evidence>
<dbReference type="InParanoid" id="A0A2P6N9Z4"/>
<keyword evidence="2" id="KW-0343">GTPase activation</keyword>
<dbReference type="STRING" id="1890364.A0A2P6N9Z4"/>
<feature type="region of interest" description="Disordered" evidence="5">
    <location>
        <begin position="84"/>
        <end position="114"/>
    </location>
</feature>
<evidence type="ECO:0000313" key="8">
    <source>
        <dbReference type="EMBL" id="PRP80781.1"/>
    </source>
</evidence>
<dbReference type="InterPro" id="IPR050729">
    <property type="entry name" value="Rho-GAP"/>
</dbReference>
<feature type="region of interest" description="Disordered" evidence="5">
    <location>
        <begin position="59"/>
        <end position="78"/>
    </location>
</feature>
<evidence type="ECO:0000256" key="1">
    <source>
        <dbReference type="ARBA" id="ARBA00004496"/>
    </source>
</evidence>
<reference evidence="8 9" key="1">
    <citation type="journal article" date="2018" name="Genome Biol. Evol.">
        <title>Multiple Roots of Fruiting Body Formation in Amoebozoa.</title>
        <authorList>
            <person name="Hillmann F."/>
            <person name="Forbes G."/>
            <person name="Novohradska S."/>
            <person name="Ferling I."/>
            <person name="Riege K."/>
            <person name="Groth M."/>
            <person name="Westermann M."/>
            <person name="Marz M."/>
            <person name="Spaller T."/>
            <person name="Winckler T."/>
            <person name="Schaap P."/>
            <person name="Glockner G."/>
        </authorList>
    </citation>
    <scope>NUCLEOTIDE SEQUENCE [LARGE SCALE GENOMIC DNA]</scope>
    <source>
        <strain evidence="8 9">Jena</strain>
    </source>
</reference>
<dbReference type="Gene3D" id="1.10.555.10">
    <property type="entry name" value="Rho GTPase activation protein"/>
    <property type="match status" value="1"/>
</dbReference>
<dbReference type="PANTHER" id="PTHR23176">
    <property type="entry name" value="RHO/RAC/CDC GTPASE-ACTIVATING PROTEIN"/>
    <property type="match status" value="1"/>
</dbReference>
<dbReference type="PROSITE" id="PS50238">
    <property type="entry name" value="RHOGAP"/>
    <property type="match status" value="1"/>
</dbReference>
<evidence type="ECO:0000256" key="6">
    <source>
        <dbReference type="SAM" id="Phobius"/>
    </source>
</evidence>
<accession>A0A2P6N9Z4</accession>
<feature type="compositionally biased region" description="Polar residues" evidence="5">
    <location>
        <begin position="174"/>
        <end position="188"/>
    </location>
</feature>
<feature type="transmembrane region" description="Helical" evidence="6">
    <location>
        <begin position="697"/>
        <end position="718"/>
    </location>
</feature>
<evidence type="ECO:0000313" key="9">
    <source>
        <dbReference type="Proteomes" id="UP000241769"/>
    </source>
</evidence>
<keyword evidence="9" id="KW-1185">Reference proteome</keyword>
<dbReference type="Proteomes" id="UP000241769">
    <property type="component" value="Unassembled WGS sequence"/>
</dbReference>
<feature type="region of interest" description="Disordered" evidence="5">
    <location>
        <begin position="557"/>
        <end position="577"/>
    </location>
</feature>
<keyword evidence="3" id="KW-0963">Cytoplasm</keyword>
<dbReference type="InterPro" id="IPR000198">
    <property type="entry name" value="RhoGAP_dom"/>
</dbReference>
<evidence type="ECO:0000256" key="3">
    <source>
        <dbReference type="ARBA" id="ARBA00022490"/>
    </source>
</evidence>
<dbReference type="Pfam" id="PF00620">
    <property type="entry name" value="RhoGAP"/>
    <property type="match status" value="1"/>
</dbReference>
<feature type="region of interest" description="Disordered" evidence="5">
    <location>
        <begin position="427"/>
        <end position="499"/>
    </location>
</feature>
<feature type="compositionally biased region" description="Polar residues" evidence="5">
    <location>
        <begin position="349"/>
        <end position="367"/>
    </location>
</feature>
<comment type="function">
    <text evidence="4">Rho GTPase-activating protein involved in the signal transduction pathway.</text>
</comment>
<dbReference type="OrthoDB" id="20641at2759"/>
<dbReference type="SMART" id="SM00324">
    <property type="entry name" value="RhoGAP"/>
    <property type="match status" value="1"/>
</dbReference>
<dbReference type="GO" id="GO:0007165">
    <property type="term" value="P:signal transduction"/>
    <property type="evidence" value="ECO:0007669"/>
    <property type="project" value="InterPro"/>
</dbReference>
<evidence type="ECO:0000256" key="5">
    <source>
        <dbReference type="SAM" id="MobiDB-lite"/>
    </source>
</evidence>
<comment type="subcellular location">
    <subcellularLocation>
        <location evidence="1">Cytoplasm</location>
    </subcellularLocation>
</comment>
<protein>
    <submittedName>
        <fullName evidence="8">MYND-type zinc finger-containing protein</fullName>
    </submittedName>
</protein>
<evidence type="ECO:0000259" key="7">
    <source>
        <dbReference type="PROSITE" id="PS50238"/>
    </source>
</evidence>
<feature type="compositionally biased region" description="Low complexity" evidence="5">
    <location>
        <begin position="104"/>
        <end position="113"/>
    </location>
</feature>
<feature type="compositionally biased region" description="Low complexity" evidence="5">
    <location>
        <begin position="189"/>
        <end position="202"/>
    </location>
</feature>
<gene>
    <name evidence="8" type="ORF">PROFUN_11521</name>
</gene>
<feature type="region of interest" description="Disordered" evidence="5">
    <location>
        <begin position="126"/>
        <end position="207"/>
    </location>
</feature>
<name>A0A2P6N9Z4_9EUKA</name>